<dbReference type="Proteomes" id="UP000198356">
    <property type="component" value="Unassembled WGS sequence"/>
</dbReference>
<dbReference type="InterPro" id="IPR055507">
    <property type="entry name" value="DUF7079"/>
</dbReference>
<dbReference type="Pfam" id="PF23296">
    <property type="entry name" value="DUF7079"/>
    <property type="match status" value="1"/>
</dbReference>
<dbReference type="OrthoDB" id="8684941at2"/>
<evidence type="ECO:0000259" key="1">
    <source>
        <dbReference type="Pfam" id="PF23296"/>
    </source>
</evidence>
<dbReference type="RefSeq" id="WP_089406553.1">
    <property type="nucleotide sequence ID" value="NZ_FZOU01000001.1"/>
</dbReference>
<name>A0A239D3L6_9BACT</name>
<gene>
    <name evidence="2" type="ORF">SAMN05421770_101237</name>
</gene>
<evidence type="ECO:0000313" key="2">
    <source>
        <dbReference type="EMBL" id="SNS26183.1"/>
    </source>
</evidence>
<organism evidence="2 3">
    <name type="scientific">Granulicella rosea</name>
    <dbReference type="NCBI Taxonomy" id="474952"/>
    <lineage>
        <taxon>Bacteria</taxon>
        <taxon>Pseudomonadati</taxon>
        <taxon>Acidobacteriota</taxon>
        <taxon>Terriglobia</taxon>
        <taxon>Terriglobales</taxon>
        <taxon>Acidobacteriaceae</taxon>
        <taxon>Granulicella</taxon>
    </lineage>
</organism>
<protein>
    <recommendedName>
        <fullName evidence="1">DUF7079 domain-containing protein</fullName>
    </recommendedName>
</protein>
<reference evidence="2 3" key="1">
    <citation type="submission" date="2017-06" db="EMBL/GenBank/DDBJ databases">
        <authorList>
            <person name="Kim H.J."/>
            <person name="Triplett B.A."/>
        </authorList>
    </citation>
    <scope>NUCLEOTIDE SEQUENCE [LARGE SCALE GENOMIC DNA]</scope>
    <source>
        <strain evidence="2 3">DSM 18704</strain>
    </source>
</reference>
<dbReference type="AlphaFoldDB" id="A0A239D3L6"/>
<dbReference type="EMBL" id="FZOU01000001">
    <property type="protein sequence ID" value="SNS26183.1"/>
    <property type="molecule type" value="Genomic_DNA"/>
</dbReference>
<keyword evidence="3" id="KW-1185">Reference proteome</keyword>
<sequence length="140" mass="15452">MSVHESEPTASHSLNDAPTAAEYAARLPIWTALAQLFRDNAMHGADYDQLAAQLRGAGQTAESARHVLVHEVAPVFYEALTVKGGDGSGWPAETVDAMMREFFQKSESRRKWLRVQAGRMSRRVMLGGWEQVEQRLLAGG</sequence>
<evidence type="ECO:0000313" key="3">
    <source>
        <dbReference type="Proteomes" id="UP000198356"/>
    </source>
</evidence>
<proteinExistence type="predicted"/>
<accession>A0A239D3L6</accession>
<feature type="domain" description="DUF7079" evidence="1">
    <location>
        <begin position="25"/>
        <end position="135"/>
    </location>
</feature>